<dbReference type="Proteomes" id="UP000503264">
    <property type="component" value="Chromosome"/>
</dbReference>
<comment type="similarity">
    <text evidence="2 12">Belongs to the GHMP kinase family. Homoserine kinase subfamily.</text>
</comment>
<evidence type="ECO:0000256" key="9">
    <source>
        <dbReference type="ARBA" id="ARBA00022777"/>
    </source>
</evidence>
<evidence type="ECO:0000259" key="13">
    <source>
        <dbReference type="Pfam" id="PF00288"/>
    </source>
</evidence>
<keyword evidence="10 12" id="KW-0067">ATP-binding</keyword>
<evidence type="ECO:0000256" key="2">
    <source>
        <dbReference type="ARBA" id="ARBA00007370"/>
    </source>
</evidence>
<evidence type="ECO:0000256" key="7">
    <source>
        <dbReference type="ARBA" id="ARBA00022697"/>
    </source>
</evidence>
<dbReference type="RefSeq" id="WP_171993480.1">
    <property type="nucleotide sequence ID" value="NZ_CP012542.1"/>
</dbReference>
<comment type="pathway">
    <text evidence="1 12">Amino-acid biosynthesis; L-threonine biosynthesis; L-threonine from L-aspartate: step 4/5.</text>
</comment>
<dbReference type="PRINTS" id="PR00958">
    <property type="entry name" value="HOMSERKINASE"/>
</dbReference>
<dbReference type="GO" id="GO:0005524">
    <property type="term" value="F:ATP binding"/>
    <property type="evidence" value="ECO:0007669"/>
    <property type="project" value="UniProtKB-UniRule"/>
</dbReference>
<dbReference type="PIRSF" id="PIRSF000676">
    <property type="entry name" value="Homoser_kin"/>
    <property type="match status" value="1"/>
</dbReference>
<evidence type="ECO:0000256" key="3">
    <source>
        <dbReference type="ARBA" id="ARBA00012078"/>
    </source>
</evidence>
<dbReference type="InterPro" id="IPR014721">
    <property type="entry name" value="Ribsml_uS5_D2-typ_fold_subgr"/>
</dbReference>
<comment type="function">
    <text evidence="12">Catalyzes the ATP-dependent phosphorylation of L-homoserine to L-homoserine phosphate.</text>
</comment>
<evidence type="ECO:0000313" key="16">
    <source>
        <dbReference type="Proteomes" id="UP000503264"/>
    </source>
</evidence>
<evidence type="ECO:0000256" key="8">
    <source>
        <dbReference type="ARBA" id="ARBA00022741"/>
    </source>
</evidence>
<dbReference type="GO" id="GO:0005737">
    <property type="term" value="C:cytoplasm"/>
    <property type="evidence" value="ECO:0007669"/>
    <property type="project" value="UniProtKB-SubCell"/>
</dbReference>
<keyword evidence="12" id="KW-0963">Cytoplasm</keyword>
<dbReference type="InterPro" id="IPR036554">
    <property type="entry name" value="GHMP_kinase_C_sf"/>
</dbReference>
<dbReference type="Gene3D" id="3.30.230.10">
    <property type="match status" value="1"/>
</dbReference>
<comment type="subcellular location">
    <subcellularLocation>
        <location evidence="12">Cytoplasm</location>
    </subcellularLocation>
</comment>
<evidence type="ECO:0000313" key="15">
    <source>
        <dbReference type="EMBL" id="QCD44302.1"/>
    </source>
</evidence>
<feature type="binding site" evidence="12">
    <location>
        <begin position="84"/>
        <end position="94"/>
    </location>
    <ligand>
        <name>ATP</name>
        <dbReference type="ChEBI" id="CHEBI:30616"/>
    </ligand>
</feature>
<keyword evidence="16" id="KW-1185">Reference proteome</keyword>
<dbReference type="EMBL" id="CP012542">
    <property type="protein sequence ID" value="QCD44302.1"/>
    <property type="molecule type" value="Genomic_DNA"/>
</dbReference>
<keyword evidence="5 12" id="KW-0028">Amino-acid biosynthesis</keyword>
<dbReference type="PANTHER" id="PTHR20861:SF1">
    <property type="entry name" value="HOMOSERINE KINASE"/>
    <property type="match status" value="1"/>
</dbReference>
<dbReference type="AlphaFoldDB" id="A0A6G5QF82"/>
<keyword evidence="8 12" id="KW-0547">Nucleotide-binding</keyword>
<feature type="domain" description="GHMP kinase C-terminal" evidence="14">
    <location>
        <begin position="204"/>
        <end position="275"/>
    </location>
</feature>
<gene>
    <name evidence="12 15" type="primary">thrB</name>
    <name evidence="15" type="ORF">CMUC_0490</name>
</gene>
<dbReference type="PROSITE" id="PS00627">
    <property type="entry name" value="GHMP_KINASES_ATP"/>
    <property type="match status" value="1"/>
</dbReference>
<keyword evidence="7 12" id="KW-0791">Threonine biosynthesis</keyword>
<evidence type="ECO:0000256" key="6">
    <source>
        <dbReference type="ARBA" id="ARBA00022679"/>
    </source>
</evidence>
<dbReference type="Gene3D" id="3.30.70.890">
    <property type="entry name" value="GHMP kinase, C-terminal domain"/>
    <property type="match status" value="1"/>
</dbReference>
<name>A0A6G5QF82_9BACT</name>
<comment type="catalytic activity">
    <reaction evidence="11 12">
        <text>L-homoserine + ATP = O-phospho-L-homoserine + ADP + H(+)</text>
        <dbReference type="Rhea" id="RHEA:13985"/>
        <dbReference type="ChEBI" id="CHEBI:15378"/>
        <dbReference type="ChEBI" id="CHEBI:30616"/>
        <dbReference type="ChEBI" id="CHEBI:57476"/>
        <dbReference type="ChEBI" id="CHEBI:57590"/>
        <dbReference type="ChEBI" id="CHEBI:456216"/>
        <dbReference type="EC" id="2.7.1.39"/>
    </reaction>
</comment>
<dbReference type="InterPro" id="IPR006204">
    <property type="entry name" value="GHMP_kinase_N_dom"/>
</dbReference>
<dbReference type="Pfam" id="PF08544">
    <property type="entry name" value="GHMP_kinases_C"/>
    <property type="match status" value="1"/>
</dbReference>
<dbReference type="GO" id="GO:0004413">
    <property type="term" value="F:homoserine kinase activity"/>
    <property type="evidence" value="ECO:0007669"/>
    <property type="project" value="UniProtKB-UniRule"/>
</dbReference>
<sequence>MNIIVPATSANLGPGFDALGLSISLFNRVSIEYSKFSSISINGEGSQNAFLKKNNLFVGIFNEIFTELTGKKETFRIVFDNQIPFSRGLGSSSAVIISAIASAYHMAGFKAQKNVILNKALIYENHPDNISPAVFGGFVSAVVQNGSVFFNKFILPDDIKAVVVIPDVPMSTNSSRSVLPKSYTIKECVNNLSHSSFLTACFASKNYDMLKTAAVDMMHEQRRMQTLPELFEVRKFAYENGALMSTLSGSGSTFLNIAYKDEAANLAKKLATKFDKFRVEIFDFDNDGFVIMQS</sequence>
<keyword evidence="6 12" id="KW-0808">Transferase</keyword>
<accession>A0A6G5QF82</accession>
<evidence type="ECO:0000256" key="10">
    <source>
        <dbReference type="ARBA" id="ARBA00022840"/>
    </source>
</evidence>
<dbReference type="SUPFAM" id="SSF54211">
    <property type="entry name" value="Ribosomal protein S5 domain 2-like"/>
    <property type="match status" value="1"/>
</dbReference>
<dbReference type="SUPFAM" id="SSF55060">
    <property type="entry name" value="GHMP Kinase, C-terminal domain"/>
    <property type="match status" value="1"/>
</dbReference>
<dbReference type="GO" id="GO:0009088">
    <property type="term" value="P:threonine biosynthetic process"/>
    <property type="evidence" value="ECO:0007669"/>
    <property type="project" value="UniProtKB-UniRule"/>
</dbReference>
<reference evidence="15 16" key="1">
    <citation type="submission" date="2016-07" db="EMBL/GenBank/DDBJ databases">
        <title>Comparative genomics of the Campylobacter concisus group.</title>
        <authorList>
            <person name="Miller W.G."/>
            <person name="Yee E."/>
            <person name="Chapman M.H."/>
            <person name="Huynh S."/>
            <person name="Bono J.L."/>
            <person name="On S.L.W."/>
            <person name="StLeger J."/>
            <person name="Foster G."/>
            <person name="Parker C.T."/>
        </authorList>
    </citation>
    <scope>NUCLEOTIDE SEQUENCE [LARGE SCALE GENOMIC DNA]</scope>
    <source>
        <strain evidence="15 16">CCUG 21559</strain>
    </source>
</reference>
<evidence type="ECO:0000256" key="4">
    <source>
        <dbReference type="ARBA" id="ARBA00017858"/>
    </source>
</evidence>
<dbReference type="UniPathway" id="UPA00050">
    <property type="reaction ID" value="UER00064"/>
</dbReference>
<proteinExistence type="inferred from homology"/>
<keyword evidence="9 12" id="KW-0418">Kinase</keyword>
<evidence type="ECO:0000259" key="14">
    <source>
        <dbReference type="Pfam" id="PF08544"/>
    </source>
</evidence>
<organism evidence="15 16">
    <name type="scientific">Campylobacter mucosalis CCUG 21559</name>
    <dbReference type="NCBI Taxonomy" id="1032067"/>
    <lineage>
        <taxon>Bacteria</taxon>
        <taxon>Pseudomonadati</taxon>
        <taxon>Campylobacterota</taxon>
        <taxon>Epsilonproteobacteria</taxon>
        <taxon>Campylobacterales</taxon>
        <taxon>Campylobacteraceae</taxon>
        <taxon>Campylobacter</taxon>
    </lineage>
</organism>
<dbReference type="HAMAP" id="MF_00384">
    <property type="entry name" value="Homoser_kinase"/>
    <property type="match status" value="1"/>
</dbReference>
<protein>
    <recommendedName>
        <fullName evidence="4 12">Homoserine kinase</fullName>
        <shortName evidence="12">HK</shortName>
        <shortName evidence="12">HSK</shortName>
        <ecNumber evidence="3 12">2.7.1.39</ecNumber>
    </recommendedName>
</protein>
<dbReference type="Pfam" id="PF00288">
    <property type="entry name" value="GHMP_kinases_N"/>
    <property type="match status" value="1"/>
</dbReference>
<feature type="domain" description="GHMP kinase N-terminal" evidence="13">
    <location>
        <begin position="55"/>
        <end position="137"/>
    </location>
</feature>
<evidence type="ECO:0000256" key="11">
    <source>
        <dbReference type="ARBA" id="ARBA00049375"/>
    </source>
</evidence>
<dbReference type="InterPro" id="IPR000870">
    <property type="entry name" value="Homoserine_kinase"/>
</dbReference>
<evidence type="ECO:0000256" key="1">
    <source>
        <dbReference type="ARBA" id="ARBA00005015"/>
    </source>
</evidence>
<dbReference type="NCBIfam" id="TIGR00191">
    <property type="entry name" value="thrB"/>
    <property type="match status" value="1"/>
</dbReference>
<dbReference type="EC" id="2.7.1.39" evidence="3 12"/>
<evidence type="ECO:0000256" key="5">
    <source>
        <dbReference type="ARBA" id="ARBA00022605"/>
    </source>
</evidence>
<dbReference type="PANTHER" id="PTHR20861">
    <property type="entry name" value="HOMOSERINE/4-DIPHOSPHOCYTIDYL-2-C-METHYL-D-ERYTHRITOL KINASE"/>
    <property type="match status" value="1"/>
</dbReference>
<evidence type="ECO:0000256" key="12">
    <source>
        <dbReference type="HAMAP-Rule" id="MF_00384"/>
    </source>
</evidence>
<dbReference type="InterPro" id="IPR013750">
    <property type="entry name" value="GHMP_kinase_C_dom"/>
</dbReference>
<dbReference type="InterPro" id="IPR020568">
    <property type="entry name" value="Ribosomal_Su5_D2-typ_SF"/>
</dbReference>
<dbReference type="InterPro" id="IPR006203">
    <property type="entry name" value="GHMP_knse_ATP-bd_CS"/>
</dbReference>